<feature type="compositionally biased region" description="Basic and acidic residues" evidence="2">
    <location>
        <begin position="374"/>
        <end position="384"/>
    </location>
</feature>
<sequence>MVEHNETTASVDSNALIEEISLTNQISVPWEELRLILKARLVHVLESKQLIYTPPTVTNPLTTKLKPLTDDIAAPVSSAVLIPLTDQTNFQTNAENPPPTHVSEQGGKEEEQIAKGNTKDEPKEETKPSGQESPVTASAEGPVEGKTTSETSTVGQTEVSDSTNASQSTTPVVEVTAENRPPMIPISKDTLLVETPEGYHERINGLLDAFTSAPFTIQRVCELLHNPTEHHSNLIKYLRAVEKVLMITSSINEFSNPAYNGPSALDEDTEKAAGATIANGDYSKATDLNFALISETPLPTPESEDVKDSDVLPVDAVEGVAQNHQANQAINGSDEAVKEDDGMDVEKTMADVSSDMEVDAAAASTMDGIEKEVDKHDMEERKDIQPGSDVVGSMELDEA</sequence>
<dbReference type="InterPro" id="IPR015267">
    <property type="entry name" value="PPP4R2"/>
</dbReference>
<name>A0A1Y2GMA0_9FUNG</name>
<feature type="region of interest" description="Disordered" evidence="2">
    <location>
        <begin position="89"/>
        <end position="178"/>
    </location>
</feature>
<dbReference type="InParanoid" id="A0A1Y2GMA0"/>
<dbReference type="GO" id="GO:0030289">
    <property type="term" value="C:protein phosphatase 4 complex"/>
    <property type="evidence" value="ECO:0007669"/>
    <property type="project" value="InterPro"/>
</dbReference>
<keyword evidence="4" id="KW-1185">Reference proteome</keyword>
<dbReference type="Proteomes" id="UP000193648">
    <property type="component" value="Unassembled WGS sequence"/>
</dbReference>
<comment type="caution">
    <text evidence="3">The sequence shown here is derived from an EMBL/GenBank/DDBJ whole genome shotgun (WGS) entry which is preliminary data.</text>
</comment>
<organism evidence="3 4">
    <name type="scientific">Lobosporangium transversale</name>
    <dbReference type="NCBI Taxonomy" id="64571"/>
    <lineage>
        <taxon>Eukaryota</taxon>
        <taxon>Fungi</taxon>
        <taxon>Fungi incertae sedis</taxon>
        <taxon>Mucoromycota</taxon>
        <taxon>Mortierellomycotina</taxon>
        <taxon>Mortierellomycetes</taxon>
        <taxon>Mortierellales</taxon>
        <taxon>Mortierellaceae</taxon>
        <taxon>Lobosporangium</taxon>
    </lineage>
</organism>
<dbReference type="Pfam" id="PF09184">
    <property type="entry name" value="PPP4R2"/>
    <property type="match status" value="1"/>
</dbReference>
<dbReference type="PANTHER" id="PTHR16487">
    <property type="entry name" value="PPP4R2-RELATED PROTEIN"/>
    <property type="match status" value="1"/>
</dbReference>
<reference evidence="3 4" key="1">
    <citation type="submission" date="2016-07" db="EMBL/GenBank/DDBJ databases">
        <title>Pervasive Adenine N6-methylation of Active Genes in Fungi.</title>
        <authorList>
            <consortium name="DOE Joint Genome Institute"/>
            <person name="Mondo S.J."/>
            <person name="Dannebaum R.O."/>
            <person name="Kuo R.C."/>
            <person name="Labutti K."/>
            <person name="Haridas S."/>
            <person name="Kuo A."/>
            <person name="Salamov A."/>
            <person name="Ahrendt S.R."/>
            <person name="Lipzen A."/>
            <person name="Sullivan W."/>
            <person name="Andreopoulos W.B."/>
            <person name="Clum A."/>
            <person name="Lindquist E."/>
            <person name="Daum C."/>
            <person name="Ramamoorthy G.K."/>
            <person name="Gryganskyi A."/>
            <person name="Culley D."/>
            <person name="Magnuson J.K."/>
            <person name="James T.Y."/>
            <person name="O'Malley M.A."/>
            <person name="Stajich J.E."/>
            <person name="Spatafora J.W."/>
            <person name="Visel A."/>
            <person name="Grigoriev I.V."/>
        </authorList>
    </citation>
    <scope>NUCLEOTIDE SEQUENCE [LARGE SCALE GENOMIC DNA]</scope>
    <source>
        <strain evidence="3 4">NRRL 3116</strain>
    </source>
</reference>
<dbReference type="STRING" id="64571.A0A1Y2GMA0"/>
<feature type="compositionally biased region" description="Polar residues" evidence="2">
    <location>
        <begin position="146"/>
        <end position="171"/>
    </location>
</feature>
<dbReference type="EMBL" id="MCFF01000019">
    <property type="protein sequence ID" value="ORZ15510.1"/>
    <property type="molecule type" value="Genomic_DNA"/>
</dbReference>
<evidence type="ECO:0000313" key="4">
    <source>
        <dbReference type="Proteomes" id="UP000193648"/>
    </source>
</evidence>
<dbReference type="GO" id="GO:0005737">
    <property type="term" value="C:cytoplasm"/>
    <property type="evidence" value="ECO:0007669"/>
    <property type="project" value="TreeGrafter"/>
</dbReference>
<dbReference type="GeneID" id="33571975"/>
<dbReference type="PANTHER" id="PTHR16487:SF0">
    <property type="entry name" value="PROTEIN PHOSPHATASE 4 REGULATORY SUBUNIT 2-RELATED"/>
    <property type="match status" value="1"/>
</dbReference>
<dbReference type="RefSeq" id="XP_021881258.1">
    <property type="nucleotide sequence ID" value="XM_022030132.1"/>
</dbReference>
<evidence type="ECO:0000313" key="3">
    <source>
        <dbReference type="EMBL" id="ORZ15510.1"/>
    </source>
</evidence>
<accession>A0A1Y2GMA0</accession>
<dbReference type="AlphaFoldDB" id="A0A1Y2GMA0"/>
<feature type="region of interest" description="Disordered" evidence="2">
    <location>
        <begin position="374"/>
        <end position="399"/>
    </location>
</feature>
<evidence type="ECO:0008006" key="5">
    <source>
        <dbReference type="Google" id="ProtNLM"/>
    </source>
</evidence>
<proteinExistence type="inferred from homology"/>
<protein>
    <recommendedName>
        <fullName evidence="5">PPP4R2-domain-containing protein</fullName>
    </recommendedName>
</protein>
<dbReference type="GO" id="GO:0019888">
    <property type="term" value="F:protein phosphatase regulator activity"/>
    <property type="evidence" value="ECO:0007669"/>
    <property type="project" value="InterPro"/>
</dbReference>
<dbReference type="GO" id="GO:0005634">
    <property type="term" value="C:nucleus"/>
    <property type="evidence" value="ECO:0007669"/>
    <property type="project" value="TreeGrafter"/>
</dbReference>
<feature type="compositionally biased region" description="Basic and acidic residues" evidence="2">
    <location>
        <begin position="106"/>
        <end position="127"/>
    </location>
</feature>
<evidence type="ECO:0000256" key="2">
    <source>
        <dbReference type="SAM" id="MobiDB-lite"/>
    </source>
</evidence>
<comment type="similarity">
    <text evidence="1">Belongs to the PPP4R2 family.</text>
</comment>
<evidence type="ECO:0000256" key="1">
    <source>
        <dbReference type="ARBA" id="ARBA00009207"/>
    </source>
</evidence>
<dbReference type="OrthoDB" id="341898at2759"/>
<gene>
    <name evidence="3" type="ORF">BCR41DRAFT_422287</name>
</gene>